<evidence type="ECO:0000256" key="1">
    <source>
        <dbReference type="SAM" id="Coils"/>
    </source>
</evidence>
<reference evidence="3" key="1">
    <citation type="submission" date="2022-11" db="UniProtKB">
        <authorList>
            <consortium name="WormBaseParasite"/>
        </authorList>
    </citation>
    <scope>IDENTIFICATION</scope>
</reference>
<keyword evidence="1" id="KW-0175">Coiled coil</keyword>
<proteinExistence type="predicted"/>
<name>A0A914PK98_9BILA</name>
<evidence type="ECO:0000313" key="3">
    <source>
        <dbReference type="WBParaSite" id="PDA_v2.g16220.t1"/>
    </source>
</evidence>
<dbReference type="WBParaSite" id="PDA_v2.g16220.t1">
    <property type="protein sequence ID" value="PDA_v2.g16220.t1"/>
    <property type="gene ID" value="PDA_v2.g16220"/>
</dbReference>
<dbReference type="Proteomes" id="UP000887578">
    <property type="component" value="Unplaced"/>
</dbReference>
<evidence type="ECO:0000313" key="2">
    <source>
        <dbReference type="Proteomes" id="UP000887578"/>
    </source>
</evidence>
<accession>A0A914PK98</accession>
<keyword evidence="2" id="KW-1185">Reference proteome</keyword>
<sequence>MDTLKDHQNNLDLSYQKVENELRSDLNAIHYSHRDSIAKRIKPFTEKYLIKSDLWFYNNQHFCWDDYFRRSAFHFAFNEYFPHPYKYVKPINYCNTQWQRYDQDRIFSNDIEFYIYPHSGLVHENGYENRIFDESYMKILQRTLPKPLDKALIEKYKKALKFYEKLKELENDNKKWFEYIQKWDDEEFIIHNIEFRIGQNLQNKGLWKLYIEYWRLKNPKIMVGIYSRYCGFFLDDFEMRKEYEKEAEKLGIFVDDRLLDYKEFQSFPVPKRQTEKEFWIPKPKPNFDKYFRQNFAFHDSFINYLMDKTNAGVLQKLFMSCKYFFKKMPTPICHRLICSRIKDGYNTSAFIRRKSCDRMFFDQQSLTLPKDHPCLNAFKNLILSNSVYFGRTFPGFKSETFLSKVYRSEIKFLTLRGYFLPMKDYLFLTKSLTVLEMDLYQAAITNTDETFAHLEDLMITLPNANKIT</sequence>
<organism evidence="2 3">
    <name type="scientific">Panagrolaimus davidi</name>
    <dbReference type="NCBI Taxonomy" id="227884"/>
    <lineage>
        <taxon>Eukaryota</taxon>
        <taxon>Metazoa</taxon>
        <taxon>Ecdysozoa</taxon>
        <taxon>Nematoda</taxon>
        <taxon>Chromadorea</taxon>
        <taxon>Rhabditida</taxon>
        <taxon>Tylenchina</taxon>
        <taxon>Panagrolaimomorpha</taxon>
        <taxon>Panagrolaimoidea</taxon>
        <taxon>Panagrolaimidae</taxon>
        <taxon>Panagrolaimus</taxon>
    </lineage>
</organism>
<dbReference type="AlphaFoldDB" id="A0A914PK98"/>
<feature type="coiled-coil region" evidence="1">
    <location>
        <begin position="153"/>
        <end position="186"/>
    </location>
</feature>
<protein>
    <submittedName>
        <fullName evidence="3">Uncharacterized protein</fullName>
    </submittedName>
</protein>